<feature type="region of interest" description="Disordered" evidence="2">
    <location>
        <begin position="21"/>
        <end position="77"/>
    </location>
</feature>
<sequence>MEKIMEKTVFPFKMNLQMFADTLPEPADTEPGNDPLFIDDDSDDSLDVSPGDNPDGPEGDNSNVDPNNPDTADQPETPESLKAQLAEVQKNYQRLERKFTKATQELAQYKQSAIPLYDYISQRPDLAAQINALIEQYPDNGPVFQQPQVDLRAEYTVMQKLAKDAMFNQHEADIQDWAEDNGIPFETFAEKQKAYLMWKGENAEKLAQQAALNAQKKVINKQNQRKNAATLGPKAPSAVPVDYKKMSNQEVLTSLGLSLYTDD</sequence>
<dbReference type="RefSeq" id="WP_034424686.1">
    <property type="nucleotide sequence ID" value="NZ_CP045798.1"/>
</dbReference>
<keyword evidence="1" id="KW-0175">Coiled coil</keyword>
<accession>A0A7G6E191</accession>
<evidence type="ECO:0000256" key="1">
    <source>
        <dbReference type="SAM" id="Coils"/>
    </source>
</evidence>
<gene>
    <name evidence="3" type="ORF">BR63_05660</name>
</gene>
<dbReference type="AlphaFoldDB" id="A0A7G6E191"/>
<dbReference type="EMBL" id="CP045798">
    <property type="protein sequence ID" value="QNB45845.1"/>
    <property type="molecule type" value="Genomic_DNA"/>
</dbReference>
<protein>
    <recommendedName>
        <fullName evidence="5">Scaffolding protein</fullName>
    </recommendedName>
</protein>
<feature type="compositionally biased region" description="Polar residues" evidence="2">
    <location>
        <begin position="60"/>
        <end position="71"/>
    </location>
</feature>
<reference evidence="3 4" key="1">
    <citation type="journal article" date="2019" name="Front. Microbiol.">
        <title>Thermoanaerosceptrum fracticalcis gen. nov. sp. nov., a Novel Fumarate-Fermenting Microorganism From a Deep Fractured Carbonate Aquifer of the US Great Basin.</title>
        <authorList>
            <person name="Hamilton-Brehm S.D."/>
            <person name="Stewart L.E."/>
            <person name="Zavarin M."/>
            <person name="Caldwell M."/>
            <person name="Lawson P.A."/>
            <person name="Onstott T.C."/>
            <person name="Grzymski J."/>
            <person name="Neveux I."/>
            <person name="Lollar B.S."/>
            <person name="Russell C.E."/>
            <person name="Moser D.P."/>
        </authorList>
    </citation>
    <scope>NUCLEOTIDE SEQUENCE [LARGE SCALE GENOMIC DNA]</scope>
    <source>
        <strain evidence="3 4">DRI-13</strain>
    </source>
</reference>
<dbReference type="KEGG" id="tfr:BR63_05660"/>
<organism evidence="3 4">
    <name type="scientific">Thermanaerosceptrum fracticalcis</name>
    <dbReference type="NCBI Taxonomy" id="1712410"/>
    <lineage>
        <taxon>Bacteria</taxon>
        <taxon>Bacillati</taxon>
        <taxon>Bacillota</taxon>
        <taxon>Clostridia</taxon>
        <taxon>Eubacteriales</taxon>
        <taxon>Peptococcaceae</taxon>
        <taxon>Thermanaerosceptrum</taxon>
    </lineage>
</organism>
<evidence type="ECO:0008006" key="5">
    <source>
        <dbReference type="Google" id="ProtNLM"/>
    </source>
</evidence>
<evidence type="ECO:0000256" key="2">
    <source>
        <dbReference type="SAM" id="MobiDB-lite"/>
    </source>
</evidence>
<feature type="compositionally biased region" description="Acidic residues" evidence="2">
    <location>
        <begin position="37"/>
        <end position="46"/>
    </location>
</feature>
<proteinExistence type="predicted"/>
<keyword evidence="4" id="KW-1185">Reference proteome</keyword>
<evidence type="ECO:0000313" key="4">
    <source>
        <dbReference type="Proteomes" id="UP000515847"/>
    </source>
</evidence>
<evidence type="ECO:0000313" key="3">
    <source>
        <dbReference type="EMBL" id="QNB45845.1"/>
    </source>
</evidence>
<dbReference type="Proteomes" id="UP000515847">
    <property type="component" value="Chromosome"/>
</dbReference>
<feature type="coiled-coil region" evidence="1">
    <location>
        <begin position="78"/>
        <end position="112"/>
    </location>
</feature>
<name>A0A7G6E191_THEFR</name>